<sequence>TIRRMSTTAAEVLIADAQRNGDLIGVRISIADDEDTQDPWTLPPSRKRMERPIEGPLPERVQIIRANLLYVEKQGLPPAMLNRLLRLAAFQNPEFYKAQAMRLPTYDKPRVIACGQDFPQHIAVPRGCLTEDVGPFAGTQHPARSSGRAIRRHTYHGGIR</sequence>
<reference evidence="1" key="2">
    <citation type="journal article" date="2014" name="ISME J.">
        <title>Microbial stratification in low pH oxic and suboxic macroscopic growths along an acid mine drainage.</title>
        <authorList>
            <person name="Mendez-Garcia C."/>
            <person name="Mesa V."/>
            <person name="Sprenger R.R."/>
            <person name="Richter M."/>
            <person name="Diez M.S."/>
            <person name="Solano J."/>
            <person name="Bargiela R."/>
            <person name="Golyshina O.V."/>
            <person name="Manteca A."/>
            <person name="Ramos J.L."/>
            <person name="Gallego J.R."/>
            <person name="Llorente I."/>
            <person name="Martins Dos Santos V.A."/>
            <person name="Jensen O.N."/>
            <person name="Pelaez A.I."/>
            <person name="Sanchez J."/>
            <person name="Ferrer M."/>
        </authorList>
    </citation>
    <scope>NUCLEOTIDE SEQUENCE</scope>
</reference>
<gene>
    <name evidence="1" type="ORF">B1B_13795</name>
</gene>
<accession>T0ZGM8</accession>
<dbReference type="EMBL" id="AUZY01009099">
    <property type="protein sequence ID" value="EQD43482.1"/>
    <property type="molecule type" value="Genomic_DNA"/>
</dbReference>
<comment type="caution">
    <text evidence="1">The sequence shown here is derived from an EMBL/GenBank/DDBJ whole genome shotgun (WGS) entry which is preliminary data.</text>
</comment>
<organism evidence="1">
    <name type="scientific">mine drainage metagenome</name>
    <dbReference type="NCBI Taxonomy" id="410659"/>
    <lineage>
        <taxon>unclassified sequences</taxon>
        <taxon>metagenomes</taxon>
        <taxon>ecological metagenomes</taxon>
    </lineage>
</organism>
<dbReference type="AlphaFoldDB" id="T0ZGM8"/>
<name>T0ZGM8_9ZZZZ</name>
<evidence type="ECO:0000313" key="1">
    <source>
        <dbReference type="EMBL" id="EQD43482.1"/>
    </source>
</evidence>
<feature type="non-terminal residue" evidence="1">
    <location>
        <position position="1"/>
    </location>
</feature>
<protein>
    <submittedName>
        <fullName evidence="1">Type III restriction protein res subunit</fullName>
    </submittedName>
</protein>
<proteinExistence type="predicted"/>
<feature type="non-terminal residue" evidence="1">
    <location>
        <position position="160"/>
    </location>
</feature>
<reference evidence="1" key="1">
    <citation type="submission" date="2013-08" db="EMBL/GenBank/DDBJ databases">
        <authorList>
            <person name="Mendez C."/>
            <person name="Richter M."/>
            <person name="Ferrer M."/>
            <person name="Sanchez J."/>
        </authorList>
    </citation>
    <scope>NUCLEOTIDE SEQUENCE</scope>
</reference>